<reference evidence="2 3" key="1">
    <citation type="submission" date="2023-09" db="EMBL/GenBank/DDBJ databases">
        <authorList>
            <person name="Golyshina O.V."/>
            <person name="Lunev E.A."/>
            <person name="Bargiela R."/>
            <person name="Gaines M.C."/>
            <person name="Daum B."/>
            <person name="Bale N.J."/>
            <person name="Koenen M."/>
            <person name="Sinninghe Damst J.S."/>
            <person name="Yakimov M."/>
            <person name="Golyshin P.N."/>
        </authorList>
    </citation>
    <scope>NUCLEOTIDE SEQUENCE [LARGE SCALE GENOMIC DNA]</scope>
    <source>
        <strain evidence="2 3">M1</strain>
    </source>
</reference>
<keyword evidence="3" id="KW-1185">Reference proteome</keyword>
<dbReference type="PANTHER" id="PTHR43755:SF1">
    <property type="entry name" value="FAD-DEPENDENT PYRIDINE NUCLEOTIDE-DISULPHIDE OXIDOREDUCTASE"/>
    <property type="match status" value="1"/>
</dbReference>
<dbReference type="Proteomes" id="UP001451606">
    <property type="component" value="Chromosome"/>
</dbReference>
<dbReference type="Pfam" id="PF07992">
    <property type="entry name" value="Pyr_redox_2"/>
    <property type="match status" value="1"/>
</dbReference>
<evidence type="ECO:0000313" key="2">
    <source>
        <dbReference type="EMBL" id="WYY00412.1"/>
    </source>
</evidence>
<name>A0AAX4NHY0_9ARCH</name>
<sequence length="380" mass="42043">MVLAKRVVILGDGSAGITFANKLRKVTVPGEIEITIIGNSQRHFYKADGLFVSFGLKNYRGSLKNSKFLLNGGVDYLRDEAEKINYEDRVVHLKSGKTFVYDYLIVATGNRLAPEEMPGYEGEAKHFFDLNKSMELKMALDTTSSGNVLIAQPKGPLQYSPSLVEFALLLNGHLEQRGIRDKVSITYTTPEENVSEVSAISSFAEEAFEKCNIEYATGFAPKSINSKNKEIVSENGDSKKYSLLVMPPPHRGQKFIEESGMAGDFGYMDVDKRRLNYGKFDDIFAIGDTANLPVVKTGSGAHYQATYLASRIAHEVVGGLYDFEYDGKLSLTTLAGIDKAFTVHSSYEKIPNTTIPNKSDFLLKYTSSDTYFSSLVRGVL</sequence>
<dbReference type="Gene3D" id="3.50.50.60">
    <property type="entry name" value="FAD/NAD(P)-binding domain"/>
    <property type="match status" value="2"/>
</dbReference>
<accession>A0AAX4NHY0</accession>
<protein>
    <submittedName>
        <fullName evidence="2">FAD/NAD(P)-binding oxidoreductase</fullName>
    </submittedName>
</protein>
<dbReference type="PANTHER" id="PTHR43755">
    <property type="match status" value="1"/>
</dbReference>
<dbReference type="KEGG" id="omr:OXIME_000982"/>
<dbReference type="GeneID" id="95967718"/>
<dbReference type="InterPro" id="IPR052541">
    <property type="entry name" value="SQRD"/>
</dbReference>
<dbReference type="InterPro" id="IPR036188">
    <property type="entry name" value="FAD/NAD-bd_sf"/>
</dbReference>
<dbReference type="AlphaFoldDB" id="A0AAX4NHY0"/>
<dbReference type="SUPFAM" id="SSF51905">
    <property type="entry name" value="FAD/NAD(P)-binding domain"/>
    <property type="match status" value="2"/>
</dbReference>
<gene>
    <name evidence="2" type="ORF">OXIME_000982</name>
</gene>
<organism evidence="2 3">
    <name type="scientific">Oxyplasma meridianum</name>
    <dbReference type="NCBI Taxonomy" id="3073602"/>
    <lineage>
        <taxon>Archaea</taxon>
        <taxon>Methanobacteriati</taxon>
        <taxon>Thermoplasmatota</taxon>
        <taxon>Thermoplasmata</taxon>
        <taxon>Thermoplasmatales</taxon>
        <taxon>Thermoplasmataceae</taxon>
        <taxon>Oxyplasma</taxon>
    </lineage>
</organism>
<dbReference type="EMBL" id="CP133772">
    <property type="protein sequence ID" value="WYY00412.1"/>
    <property type="molecule type" value="Genomic_DNA"/>
</dbReference>
<feature type="domain" description="FAD/NAD(P)-binding" evidence="1">
    <location>
        <begin position="6"/>
        <end position="135"/>
    </location>
</feature>
<evidence type="ECO:0000313" key="3">
    <source>
        <dbReference type="Proteomes" id="UP001451606"/>
    </source>
</evidence>
<proteinExistence type="predicted"/>
<dbReference type="GO" id="GO:0016491">
    <property type="term" value="F:oxidoreductase activity"/>
    <property type="evidence" value="ECO:0007669"/>
    <property type="project" value="InterPro"/>
</dbReference>
<dbReference type="InterPro" id="IPR023753">
    <property type="entry name" value="FAD/NAD-binding_dom"/>
</dbReference>
<dbReference type="RefSeq" id="WP_393970750.1">
    <property type="nucleotide sequence ID" value="NZ_CP133772.1"/>
</dbReference>
<evidence type="ECO:0000259" key="1">
    <source>
        <dbReference type="Pfam" id="PF07992"/>
    </source>
</evidence>